<dbReference type="PATRIC" id="fig|87541.4.peg.1629"/>
<protein>
    <submittedName>
        <fullName evidence="1">Uncharacterized protein</fullName>
    </submittedName>
</protein>
<name>A0A0X8F997_9LACT</name>
<sequence length="159" mass="18846">MTLSTLEKKRLIIACQFGHYFELVKTLPYQELQANHIHITFNFKNIDTQVAFYMVVNGYLEAFSSSYQQETLLINANQYRQEHRVKVDDLDAFLDAIWTFYCQKMSEAETLSQKQGTIIQRHGSPKKLWNRLMEEQVPELETKRQAFLKAREVDETFKK</sequence>
<dbReference type="Proteomes" id="UP000070422">
    <property type="component" value="Unassembled WGS sequence"/>
</dbReference>
<dbReference type="KEGG" id="acg:AWM71_07515"/>
<gene>
    <name evidence="1" type="ORF">HMPREF3187_01642</name>
</gene>
<evidence type="ECO:0000313" key="1">
    <source>
        <dbReference type="EMBL" id="KXB33753.1"/>
    </source>
</evidence>
<dbReference type="OrthoDB" id="2135898at2"/>
<comment type="caution">
    <text evidence="1">The sequence shown here is derived from an EMBL/GenBank/DDBJ whole genome shotgun (WGS) entry which is preliminary data.</text>
</comment>
<proteinExistence type="predicted"/>
<dbReference type="RefSeq" id="WP_060777354.1">
    <property type="nucleotide sequence ID" value="NZ_CP014159.1"/>
</dbReference>
<reference evidence="1 2" key="1">
    <citation type="submission" date="2016-01" db="EMBL/GenBank/DDBJ databases">
        <authorList>
            <person name="Oliw E.H."/>
        </authorList>
    </citation>
    <scope>NUCLEOTIDE SEQUENCE [LARGE SCALE GENOMIC DNA]</scope>
    <source>
        <strain evidence="1 2">KA00635</strain>
    </source>
</reference>
<accession>A0A0X8F997</accession>
<organism evidence="1 2">
    <name type="scientific">Aerococcus christensenii</name>
    <dbReference type="NCBI Taxonomy" id="87541"/>
    <lineage>
        <taxon>Bacteria</taxon>
        <taxon>Bacillati</taxon>
        <taxon>Bacillota</taxon>
        <taxon>Bacilli</taxon>
        <taxon>Lactobacillales</taxon>
        <taxon>Aerococcaceae</taxon>
        <taxon>Aerococcus</taxon>
    </lineage>
</organism>
<dbReference type="STRING" id="87541.AWM71_07515"/>
<evidence type="ECO:0000313" key="2">
    <source>
        <dbReference type="Proteomes" id="UP000070422"/>
    </source>
</evidence>
<dbReference type="EMBL" id="LSCQ01000090">
    <property type="protein sequence ID" value="KXB33753.1"/>
    <property type="molecule type" value="Genomic_DNA"/>
</dbReference>
<dbReference type="AlphaFoldDB" id="A0A0X8F997"/>